<reference evidence="1 2" key="1">
    <citation type="submission" date="2023-07" db="EMBL/GenBank/DDBJ databases">
        <title>Genomic Encyclopedia of Type Strains, Phase IV (KMG-IV): sequencing the most valuable type-strain genomes for metagenomic binning, comparative biology and taxonomic classification.</title>
        <authorList>
            <person name="Goeker M."/>
        </authorList>
    </citation>
    <scope>NUCLEOTIDE SEQUENCE [LARGE SCALE GENOMIC DNA]</scope>
    <source>
        <strain evidence="1 2">DSM 1112</strain>
    </source>
</reference>
<evidence type="ECO:0000313" key="2">
    <source>
        <dbReference type="Proteomes" id="UP001230207"/>
    </source>
</evidence>
<name>A0ABU0BZK3_9HYPH</name>
<evidence type="ECO:0000313" key="1">
    <source>
        <dbReference type="EMBL" id="MDQ0323665.1"/>
    </source>
</evidence>
<protein>
    <submittedName>
        <fullName evidence="1">Uncharacterized protein</fullName>
    </submittedName>
</protein>
<accession>A0ABU0BZK3</accession>
<keyword evidence="2" id="KW-1185">Reference proteome</keyword>
<organism evidence="1 2">
    <name type="scientific">Pararhizobium capsulatum DSM 1112</name>
    <dbReference type="NCBI Taxonomy" id="1121113"/>
    <lineage>
        <taxon>Bacteria</taxon>
        <taxon>Pseudomonadati</taxon>
        <taxon>Pseudomonadota</taxon>
        <taxon>Alphaproteobacteria</taxon>
        <taxon>Hyphomicrobiales</taxon>
        <taxon>Rhizobiaceae</taxon>
        <taxon>Rhizobium/Agrobacterium group</taxon>
        <taxon>Pararhizobium</taxon>
    </lineage>
</organism>
<sequence length="57" mass="6098">MAEVKTVSIRDGKSLRNTLLAQAEKEADDTSVAIHYGGGKMGYDAFVLLGKVLTGRD</sequence>
<gene>
    <name evidence="1" type="ORF">QO002_005872</name>
</gene>
<comment type="caution">
    <text evidence="1">The sequence shown here is derived from an EMBL/GenBank/DDBJ whole genome shotgun (WGS) entry which is preliminary data.</text>
</comment>
<dbReference type="EMBL" id="JAUSVF010000004">
    <property type="protein sequence ID" value="MDQ0323665.1"/>
    <property type="molecule type" value="Genomic_DNA"/>
</dbReference>
<dbReference type="RefSeq" id="WP_307236365.1">
    <property type="nucleotide sequence ID" value="NZ_JAUSVF010000004.1"/>
</dbReference>
<proteinExistence type="predicted"/>
<dbReference type="Proteomes" id="UP001230207">
    <property type="component" value="Unassembled WGS sequence"/>
</dbReference>